<gene>
    <name evidence="2" type="ORF">OV287_02445</name>
</gene>
<feature type="compositionally biased region" description="Basic and acidic residues" evidence="1">
    <location>
        <begin position="112"/>
        <end position="126"/>
    </location>
</feature>
<evidence type="ECO:0000313" key="2">
    <source>
        <dbReference type="EMBL" id="MCY1073332.1"/>
    </source>
</evidence>
<keyword evidence="3" id="KW-1185">Reference proteome</keyword>
<dbReference type="Proteomes" id="UP001207654">
    <property type="component" value="Unassembled WGS sequence"/>
</dbReference>
<evidence type="ECO:0000256" key="1">
    <source>
        <dbReference type="SAM" id="MobiDB-lite"/>
    </source>
</evidence>
<dbReference type="RefSeq" id="WP_267532344.1">
    <property type="nucleotide sequence ID" value="NZ_JAPNKA010000001.1"/>
</dbReference>
<comment type="caution">
    <text evidence="2">The sequence shown here is derived from an EMBL/GenBank/DDBJ whole genome shotgun (WGS) entry which is preliminary data.</text>
</comment>
<accession>A0ABT3ZV98</accession>
<protein>
    <submittedName>
        <fullName evidence="2">Uncharacterized protein</fullName>
    </submittedName>
</protein>
<reference evidence="2 3" key="1">
    <citation type="submission" date="2022-11" db="EMBL/GenBank/DDBJ databases">
        <title>Minimal conservation of predation-associated metabolite biosynthetic gene clusters underscores biosynthetic potential of Myxococcota including descriptions for ten novel species: Archangium lansinium sp. nov., Myxococcus landrumus sp. nov., Nannocystis bai.</title>
        <authorList>
            <person name="Ahearne A."/>
            <person name="Stevens C."/>
            <person name="Phillips K."/>
        </authorList>
    </citation>
    <scope>NUCLEOTIDE SEQUENCE [LARGE SCALE GENOMIC DNA]</scope>
    <source>
        <strain evidence="2 3">MIWBW</strain>
    </source>
</reference>
<feature type="compositionally biased region" description="Pro residues" evidence="1">
    <location>
        <begin position="127"/>
        <end position="138"/>
    </location>
</feature>
<name>A0ABT3ZV98_9BACT</name>
<proteinExistence type="predicted"/>
<sequence>MNHGPPRLSESWSLRDGASTVHIRRRQDVPVQEAARGLAPSLVRWKLEHWMHSSPGALRSLYESLGGRWPWELTSLERQAHAQRVVNRLVEAFESGELVAVVEQMPRFAGHLPERTKTSPRDEPPARPRPVPESPKPAPAAAGPAMDAAAQARILREAARQGVPFCEECEKRRASRQQTRAAA</sequence>
<evidence type="ECO:0000313" key="3">
    <source>
        <dbReference type="Proteomes" id="UP001207654"/>
    </source>
</evidence>
<feature type="region of interest" description="Disordered" evidence="1">
    <location>
        <begin position="109"/>
        <end position="154"/>
    </location>
</feature>
<organism evidence="2 3">
    <name type="scientific">Archangium lansingense</name>
    <dbReference type="NCBI Taxonomy" id="2995310"/>
    <lineage>
        <taxon>Bacteria</taxon>
        <taxon>Pseudomonadati</taxon>
        <taxon>Myxococcota</taxon>
        <taxon>Myxococcia</taxon>
        <taxon>Myxococcales</taxon>
        <taxon>Cystobacterineae</taxon>
        <taxon>Archangiaceae</taxon>
        <taxon>Archangium</taxon>
    </lineage>
</organism>
<feature type="compositionally biased region" description="Low complexity" evidence="1">
    <location>
        <begin position="139"/>
        <end position="153"/>
    </location>
</feature>
<dbReference type="EMBL" id="JAPNKA010000001">
    <property type="protein sequence ID" value="MCY1073332.1"/>
    <property type="molecule type" value="Genomic_DNA"/>
</dbReference>